<dbReference type="Pfam" id="PF24181">
    <property type="entry name" value="TPR_TTI1_C"/>
    <property type="match status" value="1"/>
</dbReference>
<evidence type="ECO:0000259" key="3">
    <source>
        <dbReference type="Pfam" id="PF24181"/>
    </source>
</evidence>
<dbReference type="PANTHER" id="PTHR18460:SF3">
    <property type="entry name" value="TELO2-INTERACTING PROTEIN 1 HOMOLOG"/>
    <property type="match status" value="1"/>
</dbReference>
<dbReference type="Gene3D" id="1.25.10.10">
    <property type="entry name" value="Leucine-rich Repeat Variant"/>
    <property type="match status" value="1"/>
</dbReference>
<dbReference type="GO" id="GO:0005737">
    <property type="term" value="C:cytoplasm"/>
    <property type="evidence" value="ECO:0007669"/>
    <property type="project" value="TreeGrafter"/>
</dbReference>
<feature type="region of interest" description="Disordered" evidence="1">
    <location>
        <begin position="304"/>
        <end position="323"/>
    </location>
</feature>
<dbReference type="PANTHER" id="PTHR18460">
    <property type="entry name" value="TEL2 INTERACTING PROTEIN 1 TTI1 FAMILY MEMBER"/>
    <property type="match status" value="1"/>
</dbReference>
<name>A0AAD5X3A3_9FUNG</name>
<dbReference type="InterPro" id="IPR049362">
    <property type="entry name" value="TTI1_rpt"/>
</dbReference>
<dbReference type="EMBL" id="JADGJD010000741">
    <property type="protein sequence ID" value="KAJ3048764.1"/>
    <property type="molecule type" value="Genomic_DNA"/>
</dbReference>
<evidence type="ECO:0000256" key="1">
    <source>
        <dbReference type="SAM" id="MobiDB-lite"/>
    </source>
</evidence>
<dbReference type="Pfam" id="PF21547">
    <property type="entry name" value="TTI1"/>
    <property type="match status" value="1"/>
</dbReference>
<protein>
    <submittedName>
        <fullName evidence="4">TEL2-interacting protein 1</fullName>
    </submittedName>
</protein>
<proteinExistence type="predicted"/>
<feature type="region of interest" description="Disordered" evidence="1">
    <location>
        <begin position="825"/>
        <end position="845"/>
    </location>
</feature>
<accession>A0AAD5X3A3</accession>
<reference evidence="4" key="1">
    <citation type="submission" date="2020-05" db="EMBL/GenBank/DDBJ databases">
        <title>Phylogenomic resolution of chytrid fungi.</title>
        <authorList>
            <person name="Stajich J.E."/>
            <person name="Amses K."/>
            <person name="Simmons R."/>
            <person name="Seto K."/>
            <person name="Myers J."/>
            <person name="Bonds A."/>
            <person name="Quandt C.A."/>
            <person name="Barry K."/>
            <person name="Liu P."/>
            <person name="Grigoriev I."/>
            <person name="Longcore J.E."/>
            <person name="James T.Y."/>
        </authorList>
    </citation>
    <scope>NUCLEOTIDE SEQUENCE</scope>
    <source>
        <strain evidence="4">JEL0318</strain>
    </source>
</reference>
<dbReference type="Proteomes" id="UP001212841">
    <property type="component" value="Unassembled WGS sequence"/>
</dbReference>
<comment type="caution">
    <text evidence="4">The sequence shown here is derived from an EMBL/GenBank/DDBJ whole genome shotgun (WGS) entry which is preliminary data.</text>
</comment>
<dbReference type="AlphaFoldDB" id="A0AAD5X3A3"/>
<dbReference type="InterPro" id="IPR016024">
    <property type="entry name" value="ARM-type_fold"/>
</dbReference>
<keyword evidence="5" id="KW-1185">Reference proteome</keyword>
<dbReference type="InterPro" id="IPR052587">
    <property type="entry name" value="TELO2-interacting_protein_1"/>
</dbReference>
<dbReference type="Pfam" id="PF24173">
    <property type="entry name" value="TPR_TTI1_N"/>
    <property type="match status" value="1"/>
</dbReference>
<feature type="compositionally biased region" description="Basic and acidic residues" evidence="1">
    <location>
        <begin position="899"/>
        <end position="913"/>
    </location>
</feature>
<evidence type="ECO:0000259" key="2">
    <source>
        <dbReference type="Pfam" id="PF24173"/>
    </source>
</evidence>
<feature type="domain" description="TTI1 C-terminal TPR" evidence="3">
    <location>
        <begin position="880"/>
        <end position="1106"/>
    </location>
</feature>
<dbReference type="InterPro" id="IPR011989">
    <property type="entry name" value="ARM-like"/>
</dbReference>
<evidence type="ECO:0000313" key="5">
    <source>
        <dbReference type="Proteomes" id="UP001212841"/>
    </source>
</evidence>
<feature type="region of interest" description="Disordered" evidence="1">
    <location>
        <begin position="899"/>
        <end position="919"/>
    </location>
</feature>
<evidence type="ECO:0000313" key="4">
    <source>
        <dbReference type="EMBL" id="KAJ3048764.1"/>
    </source>
</evidence>
<organism evidence="4 5">
    <name type="scientific">Rhizophlyctis rosea</name>
    <dbReference type="NCBI Taxonomy" id="64517"/>
    <lineage>
        <taxon>Eukaryota</taxon>
        <taxon>Fungi</taxon>
        <taxon>Fungi incertae sedis</taxon>
        <taxon>Chytridiomycota</taxon>
        <taxon>Chytridiomycota incertae sedis</taxon>
        <taxon>Chytridiomycetes</taxon>
        <taxon>Rhizophlyctidales</taxon>
        <taxon>Rhizophlyctidaceae</taxon>
        <taxon>Rhizophlyctis</taxon>
    </lineage>
</organism>
<gene>
    <name evidence="4" type="primary">TTI1</name>
    <name evidence="4" type="ORF">HK097_010234</name>
</gene>
<dbReference type="Pfam" id="PF24176">
    <property type="entry name" value="TPR_TTI1_2nd"/>
    <property type="match status" value="1"/>
</dbReference>
<dbReference type="InterPro" id="IPR057567">
    <property type="entry name" value="TPR_TTI1_C"/>
</dbReference>
<sequence>MAYDFGPAKVTPTSISSLSTHTNGNGAGALSGSVQDERQRVFLQLKPTCVALLSPSLETISDAPNGRTILSALAHYVSFPILSLLKSPIASSVAVEKALCILCLLLQKCDTFPVSVFREFLVGLPLAISNGYFGKPTNKRVPEECKLVGVECVLALVGLSRRLAENGHENEIDLALPAYQPVIAHTIAVLLETLEKERGLELRIVSLTAVNTTIDVIRDADVLARFLPGISSNAIKVLTQDDKENHKLLVAGIEMMQNLLGRVFDDADADRILGKRETGWGSLMGKGQGADSAKTVEGAAYRTVNTSSDARRPGPPAPLKRDKSWHTATLPRVGQTLRILLQLRHHTHWKVRLALVEFSSSLIIRCCRMLNPSMPTLVDTLVLYVDDEYPAVASACAQKTVIISSAVGPDFELTATLKENFHSLLLSLPRILTKSNDSQQLETFSRVNGYLILLKEQMVVTLNTCFDKLFGGLLGVLTFDTSDVKVVEDRMIGGRLDDLRQDGRRVGGEGRDRDRSTGGYHSVRFPRRRFLHVHEDRVIKALCQMWRLVGRYGDKMHIVDRLMSYVRENQPGDFEAPALFVLNEVLLGAGADSEGGLGNEGRMTFSVPLVNSLVREFSRSAILQAPTNSEDFAQSEEMQKSSGLQRAVVRSGDDGTPSISFFNLTIVKASLLLETLASAAQILGRSFAPLLVDALYPMLEKLGSANRMVSDSAMAALKVAAYSCGYIDETDPVKEVGRMVLDNVDYVVNVISRRMRSIEMNPKVPVVLIAATRVAGRDIVQYMDDTVEEILDAVDEWHTRSEQLVSELLRALSALVEVMPSIDTDAPRLRAPSPDDIGPNHPASSDDVPPMFLHCSPEIQKFYLLNRRKGEAETSGTDAEFTGTSIDEIKDFFQAEHSKKKEDLEGPDSDHPMASESEEKEISLTQSQTLALKILTKATHFTSGPSPHLRAHTVRLLRMALSVLVGTKELMPQIHVMWPLITVRLGDSEAWVVEEAMEAVRVCCVLGTDFTRQRVAKDVVPRVVSFVRKLDVGGVKERRQYRSLVKMLKAFGDIVSSVPISGRDARAVADVVLELVDEDVVGKELAGCAERVLDAVIYTGGGDAVWLAAWVASGAVTPARDGLPRLRVPKWLHAKGRKEGQRRQEALGRLLERSATSSAVIHKP</sequence>
<dbReference type="InterPro" id="IPR057566">
    <property type="entry name" value="TPR_TTI1_N"/>
</dbReference>
<feature type="domain" description="TTI1 N-terminal TPR" evidence="2">
    <location>
        <begin position="42"/>
        <end position="388"/>
    </location>
</feature>
<dbReference type="SUPFAM" id="SSF48371">
    <property type="entry name" value="ARM repeat"/>
    <property type="match status" value="1"/>
</dbReference>